<organism evidence="1 2">
    <name type="scientific">Vermiconidia calcicola</name>
    <dbReference type="NCBI Taxonomy" id="1690605"/>
    <lineage>
        <taxon>Eukaryota</taxon>
        <taxon>Fungi</taxon>
        <taxon>Dikarya</taxon>
        <taxon>Ascomycota</taxon>
        <taxon>Pezizomycotina</taxon>
        <taxon>Dothideomycetes</taxon>
        <taxon>Dothideomycetidae</taxon>
        <taxon>Mycosphaerellales</taxon>
        <taxon>Extremaceae</taxon>
        <taxon>Vermiconidia</taxon>
    </lineage>
</organism>
<name>A0ACC3NIS4_9PEZI</name>
<comment type="caution">
    <text evidence="1">The sequence shown here is derived from an EMBL/GenBank/DDBJ whole genome shotgun (WGS) entry which is preliminary data.</text>
</comment>
<protein>
    <submittedName>
        <fullName evidence="1">Uncharacterized protein</fullName>
    </submittedName>
</protein>
<evidence type="ECO:0000313" key="1">
    <source>
        <dbReference type="EMBL" id="KAK3717422.1"/>
    </source>
</evidence>
<dbReference type="EMBL" id="JAUTXU010000037">
    <property type="protein sequence ID" value="KAK3717422.1"/>
    <property type="molecule type" value="Genomic_DNA"/>
</dbReference>
<gene>
    <name evidence="1" type="ORF">LTR37_005811</name>
</gene>
<evidence type="ECO:0000313" key="2">
    <source>
        <dbReference type="Proteomes" id="UP001281147"/>
    </source>
</evidence>
<proteinExistence type="predicted"/>
<sequence>MLSKAFSVFLAYCGLIQVASALQQSSKVQDAAAMQPLARPTIQVDDNTLHLSLPASMQQTLEMIENIKSLSSCAKVASSALLHACSAFDGSIQHDDNELKQGSDLFVDEEADIYAAHLAVCELSGADFSIPKECKAFVPTERTKKKRSIRGFWSNNSPSEPGSLFQHYDEITQTNLQQCRKALGSTPQSWTSFSNNRQNAVVMCRAMRSEVDKDEQLEVGKILAQAAAASTESLKDAYEHINEIKAHFSELATAMPQFQQDLAAGNKEQQAYLQHFWTEIERVRNSLASVSEGFAGVSEQIRGANEDVVEMRAVISKAAGDSAAETNELARAAQQDFKELSTSIKTSSQIMEFEVEQRTQGIINDLYNITGNMDVVNGFMSKFHQELTDIHEVNQRLRQLAIEQEKEYQASHKETLELIKQSNTVAQEMLASITSVFGLLTAWFPGADQILKKGAVFVGNSLIYALLTFGIWERYAGFSVLGNLLAALGTGLLLAFVSTYSFGPKDFFSAAYAHLTTTIFDSQLLSGVFLGVASCLLILAVWSAIRVVLRGRTNRDRDLLAEYDPASPTFAPKSKWTV</sequence>
<dbReference type="Proteomes" id="UP001281147">
    <property type="component" value="Unassembled WGS sequence"/>
</dbReference>
<reference evidence="1" key="1">
    <citation type="submission" date="2023-07" db="EMBL/GenBank/DDBJ databases">
        <title>Black Yeasts Isolated from many extreme environments.</title>
        <authorList>
            <person name="Coleine C."/>
            <person name="Stajich J.E."/>
            <person name="Selbmann L."/>
        </authorList>
    </citation>
    <scope>NUCLEOTIDE SEQUENCE</scope>
    <source>
        <strain evidence="1">CCFEE 5714</strain>
    </source>
</reference>
<keyword evidence="2" id="KW-1185">Reference proteome</keyword>
<accession>A0ACC3NIS4</accession>